<evidence type="ECO:0000256" key="1">
    <source>
        <dbReference type="SAM" id="Phobius"/>
    </source>
</evidence>
<dbReference type="OrthoDB" id="7619962at2"/>
<organism evidence="2 3">
    <name type="scientific">Novosphingobium ginsenosidimutans</name>
    <dbReference type="NCBI Taxonomy" id="1176536"/>
    <lineage>
        <taxon>Bacteria</taxon>
        <taxon>Pseudomonadati</taxon>
        <taxon>Pseudomonadota</taxon>
        <taxon>Alphaproteobacteria</taxon>
        <taxon>Sphingomonadales</taxon>
        <taxon>Sphingomonadaceae</taxon>
        <taxon>Novosphingobium</taxon>
    </lineage>
</organism>
<sequence>MTGDLAARRLAVVGVALLLAAMLTGFATGAVPNPRMALSAHLAGTTSALMLIALSAIWHRVTLSSRGHGWASGLLAFGAVTNWAAVLLAAIWGAGATTMPIAAKGMTGTAWQESVIAAALLALSLAILVGLGLVLRGLLARGE</sequence>
<feature type="transmembrane region" description="Helical" evidence="1">
    <location>
        <begin position="70"/>
        <end position="95"/>
    </location>
</feature>
<keyword evidence="1" id="KW-0812">Transmembrane</keyword>
<protein>
    <submittedName>
        <fullName evidence="2">Hydrogenase</fullName>
    </submittedName>
</protein>
<feature type="transmembrane region" description="Helical" evidence="1">
    <location>
        <begin position="115"/>
        <end position="139"/>
    </location>
</feature>
<dbReference type="Proteomes" id="UP000321172">
    <property type="component" value="Chromosome"/>
</dbReference>
<feature type="transmembrane region" description="Helical" evidence="1">
    <location>
        <begin position="39"/>
        <end position="58"/>
    </location>
</feature>
<gene>
    <name evidence="2" type="ORF">FRF71_04935</name>
</gene>
<dbReference type="AlphaFoldDB" id="A0A5B8S3E0"/>
<evidence type="ECO:0000313" key="3">
    <source>
        <dbReference type="Proteomes" id="UP000321172"/>
    </source>
</evidence>
<evidence type="ECO:0000313" key="2">
    <source>
        <dbReference type="EMBL" id="QEA15532.1"/>
    </source>
</evidence>
<accession>A0A5B8S3E0</accession>
<name>A0A5B8S3E0_9SPHN</name>
<proteinExistence type="predicted"/>
<reference evidence="2 3" key="1">
    <citation type="journal article" date="2013" name="J. Microbiol. Biotechnol.">
        <title>Novosphingobium ginsenosidimutans sp. nov., with the ability to convert ginsenoside.</title>
        <authorList>
            <person name="Kim J.K."/>
            <person name="He D."/>
            <person name="Liu Q.M."/>
            <person name="Park H.Y."/>
            <person name="Jung M.S."/>
            <person name="Yoon M.H."/>
            <person name="Kim S.C."/>
            <person name="Im W.T."/>
        </authorList>
    </citation>
    <scope>NUCLEOTIDE SEQUENCE [LARGE SCALE GENOMIC DNA]</scope>
    <source>
        <strain evidence="2 3">FW-6</strain>
    </source>
</reference>
<dbReference type="EMBL" id="CP042345">
    <property type="protein sequence ID" value="QEA15532.1"/>
    <property type="molecule type" value="Genomic_DNA"/>
</dbReference>
<keyword evidence="1" id="KW-1133">Transmembrane helix</keyword>
<keyword evidence="1" id="KW-0472">Membrane</keyword>
<dbReference type="KEGG" id="ngf:FRF71_04935"/>
<keyword evidence="3" id="KW-1185">Reference proteome</keyword>
<dbReference type="RefSeq" id="WP_147089510.1">
    <property type="nucleotide sequence ID" value="NZ_BAABJD010000001.1"/>
</dbReference>